<evidence type="ECO:0000256" key="3">
    <source>
        <dbReference type="ARBA" id="ARBA00012217"/>
    </source>
</evidence>
<dbReference type="PANTHER" id="PTHR43599:SF3">
    <property type="entry name" value="SI:DKEY-6E2.2"/>
    <property type="match status" value="1"/>
</dbReference>
<dbReference type="InterPro" id="IPR028923">
    <property type="entry name" value="SAICAR_synt/ADE2_N"/>
</dbReference>
<evidence type="ECO:0000256" key="1">
    <source>
        <dbReference type="ARBA" id="ARBA00004672"/>
    </source>
</evidence>
<dbReference type="FunFam" id="3.30.470.20:FF:000006">
    <property type="entry name" value="Phosphoribosylaminoimidazole-succinocarboxamide synthase"/>
    <property type="match status" value="1"/>
</dbReference>
<dbReference type="PROSITE" id="PS01057">
    <property type="entry name" value="SAICAR_SYNTHETASE_1"/>
    <property type="match status" value="1"/>
</dbReference>
<dbReference type="SUPFAM" id="SSF56104">
    <property type="entry name" value="SAICAR synthase-like"/>
    <property type="match status" value="1"/>
</dbReference>
<dbReference type="EC" id="6.3.2.6" evidence="3 11"/>
<evidence type="ECO:0000256" key="8">
    <source>
        <dbReference type="ARBA" id="ARBA00022840"/>
    </source>
</evidence>
<comment type="similarity">
    <text evidence="2 11">Belongs to the SAICAR synthetase family.</text>
</comment>
<keyword evidence="7 11" id="KW-0658">Purine biosynthesis</keyword>
<dbReference type="InterPro" id="IPR018236">
    <property type="entry name" value="SAICAR_synthetase_CS"/>
</dbReference>
<evidence type="ECO:0000256" key="4">
    <source>
        <dbReference type="ARBA" id="ARBA00016460"/>
    </source>
</evidence>
<dbReference type="GO" id="GO:0009236">
    <property type="term" value="P:cobalamin biosynthetic process"/>
    <property type="evidence" value="ECO:0007669"/>
    <property type="project" value="InterPro"/>
</dbReference>
<gene>
    <name evidence="11" type="primary">purC</name>
    <name evidence="13" type="ORF">BI308_07630</name>
</gene>
<evidence type="ECO:0000256" key="7">
    <source>
        <dbReference type="ARBA" id="ARBA00022755"/>
    </source>
</evidence>
<dbReference type="InterPro" id="IPR001636">
    <property type="entry name" value="SAICAR_synth"/>
</dbReference>
<dbReference type="PROSITE" id="PS01058">
    <property type="entry name" value="SAICAR_SYNTHETASE_2"/>
    <property type="match status" value="1"/>
</dbReference>
<keyword evidence="5 11" id="KW-0436">Ligase</keyword>
<evidence type="ECO:0000256" key="6">
    <source>
        <dbReference type="ARBA" id="ARBA00022741"/>
    </source>
</evidence>
<dbReference type="PANTHER" id="PTHR43599">
    <property type="entry name" value="MULTIFUNCTIONAL PROTEIN ADE2"/>
    <property type="match status" value="1"/>
</dbReference>
<organism evidence="13 14">
    <name type="scientific">Roseofilum reptotaenium AO1-A</name>
    <dbReference type="NCBI Taxonomy" id="1925591"/>
    <lineage>
        <taxon>Bacteria</taxon>
        <taxon>Bacillati</taxon>
        <taxon>Cyanobacteriota</taxon>
        <taxon>Cyanophyceae</taxon>
        <taxon>Desertifilales</taxon>
        <taxon>Desertifilaceae</taxon>
        <taxon>Roseofilum</taxon>
    </lineage>
</organism>
<dbReference type="STRING" id="1925591.BI308_07630"/>
<dbReference type="HAMAP" id="MF_00137">
    <property type="entry name" value="SAICAR_synth"/>
    <property type="match status" value="1"/>
</dbReference>
<keyword evidence="14" id="KW-1185">Reference proteome</keyword>
<dbReference type="EMBL" id="MLAW01000010">
    <property type="protein sequence ID" value="OJJ26057.1"/>
    <property type="molecule type" value="Genomic_DNA"/>
</dbReference>
<keyword evidence="6 11" id="KW-0547">Nucleotide-binding</keyword>
<dbReference type="FunFam" id="3.30.200.20:FF:000086">
    <property type="entry name" value="Phosphoribosylaminoimidazole-succinocarboxamide synthase"/>
    <property type="match status" value="1"/>
</dbReference>
<dbReference type="CDD" id="cd01415">
    <property type="entry name" value="SAICAR_synt_PurC"/>
    <property type="match status" value="1"/>
</dbReference>
<dbReference type="Pfam" id="PF01259">
    <property type="entry name" value="SAICAR_synt"/>
    <property type="match status" value="1"/>
</dbReference>
<protein>
    <recommendedName>
        <fullName evidence="4 11">Phosphoribosylaminoimidazole-succinocarboxamide synthase</fullName>
        <ecNumber evidence="3 11">6.3.2.6</ecNumber>
    </recommendedName>
    <alternativeName>
        <fullName evidence="9 11">SAICAR synthetase</fullName>
    </alternativeName>
</protein>
<dbReference type="Proteomes" id="UP000183940">
    <property type="component" value="Unassembled WGS sequence"/>
</dbReference>
<dbReference type="GO" id="GO:0006189">
    <property type="term" value="P:'de novo' IMP biosynthetic process"/>
    <property type="evidence" value="ECO:0007669"/>
    <property type="project" value="UniProtKB-UniRule"/>
</dbReference>
<evidence type="ECO:0000256" key="9">
    <source>
        <dbReference type="ARBA" id="ARBA00030409"/>
    </source>
</evidence>
<dbReference type="InterPro" id="IPR033934">
    <property type="entry name" value="SAICAR_synt_PurC"/>
</dbReference>
<keyword evidence="8 11" id="KW-0067">ATP-binding</keyword>
<dbReference type="Gene3D" id="3.30.470.20">
    <property type="entry name" value="ATP-grasp fold, B domain"/>
    <property type="match status" value="1"/>
</dbReference>
<comment type="catalytic activity">
    <reaction evidence="10 11">
        <text>5-amino-1-(5-phospho-D-ribosyl)imidazole-4-carboxylate + L-aspartate + ATP = (2S)-2-[5-amino-1-(5-phospho-beta-D-ribosyl)imidazole-4-carboxamido]succinate + ADP + phosphate + 2 H(+)</text>
        <dbReference type="Rhea" id="RHEA:22628"/>
        <dbReference type="ChEBI" id="CHEBI:15378"/>
        <dbReference type="ChEBI" id="CHEBI:29991"/>
        <dbReference type="ChEBI" id="CHEBI:30616"/>
        <dbReference type="ChEBI" id="CHEBI:43474"/>
        <dbReference type="ChEBI" id="CHEBI:58443"/>
        <dbReference type="ChEBI" id="CHEBI:77657"/>
        <dbReference type="ChEBI" id="CHEBI:456216"/>
        <dbReference type="EC" id="6.3.2.6"/>
    </reaction>
</comment>
<evidence type="ECO:0000313" key="13">
    <source>
        <dbReference type="EMBL" id="OJJ26057.1"/>
    </source>
</evidence>
<dbReference type="AlphaFoldDB" id="A0A1L9QTY2"/>
<evidence type="ECO:0000259" key="12">
    <source>
        <dbReference type="Pfam" id="PF01259"/>
    </source>
</evidence>
<evidence type="ECO:0000256" key="10">
    <source>
        <dbReference type="ARBA" id="ARBA00048475"/>
    </source>
</evidence>
<reference evidence="13" key="1">
    <citation type="submission" date="2016-10" db="EMBL/GenBank/DDBJ databases">
        <title>CRISPR-Cas defence system in Roseofilum reptotaenium: evidence of a bacteriophage-cyanobacterium arms race in the coral black band disease.</title>
        <authorList>
            <person name="Buerger P."/>
            <person name="Wood-Charlson E.M."/>
            <person name="Weynberg K.D."/>
            <person name="Willis B."/>
            <person name="Van Oppen M.J."/>
        </authorList>
    </citation>
    <scope>NUCLEOTIDE SEQUENCE [LARGE SCALE GENOMIC DNA]</scope>
    <source>
        <strain evidence="13">AO1-A</strain>
    </source>
</reference>
<dbReference type="NCBIfam" id="TIGR00081">
    <property type="entry name" value="purC"/>
    <property type="match status" value="1"/>
</dbReference>
<dbReference type="GO" id="GO:0004639">
    <property type="term" value="F:phosphoribosylaminoimidazolesuccinocarboxamide synthase activity"/>
    <property type="evidence" value="ECO:0007669"/>
    <property type="project" value="UniProtKB-UniRule"/>
</dbReference>
<sequence length="242" mass="27540">MTQQTQLYEGKAKIVYSTDDADILLTYFKDDATAFNAQKRGTIAGKGQINCAISRHLFQMLEAQGIPTHYIDCPSEREMRVKAVTIVPIEVIVRNRAAGSLCKQTGLALGTEIDPPIVEYCYKKDSLGDPLLTRDRLLLLQLATPEELDYIRQMSLDINRHLSAFFRECGIILVDFKLEFGRDRQNNLILADEISPDTCRLWKQDESDPQARILDKDRFRQDLGNVESAYEQVLERVLGQAK</sequence>
<comment type="caution">
    <text evidence="13">The sequence shown here is derived from an EMBL/GenBank/DDBJ whole genome shotgun (WGS) entry which is preliminary data.</text>
</comment>
<dbReference type="UniPathway" id="UPA00074">
    <property type="reaction ID" value="UER00131"/>
</dbReference>
<name>A0A1L9QTY2_9CYAN</name>
<feature type="domain" description="SAICAR synthetase/ADE2 N-terminal" evidence="12">
    <location>
        <begin position="6"/>
        <end position="236"/>
    </location>
</feature>
<evidence type="ECO:0000313" key="14">
    <source>
        <dbReference type="Proteomes" id="UP000183940"/>
    </source>
</evidence>
<comment type="pathway">
    <text evidence="1 11">Purine metabolism; IMP biosynthesis via de novo pathway; 5-amino-1-(5-phospho-D-ribosyl)imidazole-4-carboxamide from 5-amino-1-(5-phospho-D-ribosyl)imidazole-4-carboxylate: step 1/2.</text>
</comment>
<dbReference type="GO" id="GO:0005524">
    <property type="term" value="F:ATP binding"/>
    <property type="evidence" value="ECO:0007669"/>
    <property type="project" value="UniProtKB-KW"/>
</dbReference>
<evidence type="ECO:0000256" key="5">
    <source>
        <dbReference type="ARBA" id="ARBA00022598"/>
    </source>
</evidence>
<dbReference type="InterPro" id="IPR050089">
    <property type="entry name" value="SAICAR_synthetase"/>
</dbReference>
<evidence type="ECO:0000256" key="11">
    <source>
        <dbReference type="HAMAP-Rule" id="MF_00137"/>
    </source>
</evidence>
<accession>A0A1L9QTY2</accession>
<proteinExistence type="inferred from homology"/>
<evidence type="ECO:0000256" key="2">
    <source>
        <dbReference type="ARBA" id="ARBA00010190"/>
    </source>
</evidence>
<dbReference type="Gene3D" id="3.30.200.20">
    <property type="entry name" value="Phosphorylase Kinase, domain 1"/>
    <property type="match status" value="1"/>
</dbReference>